<feature type="compositionally biased region" description="Low complexity" evidence="2">
    <location>
        <begin position="915"/>
        <end position="971"/>
    </location>
</feature>
<evidence type="ECO:0000256" key="2">
    <source>
        <dbReference type="SAM" id="MobiDB-lite"/>
    </source>
</evidence>
<dbReference type="OrthoDB" id="4227586at2759"/>
<feature type="compositionally biased region" description="Basic and acidic residues" evidence="2">
    <location>
        <begin position="1014"/>
        <end position="1033"/>
    </location>
</feature>
<dbReference type="Proteomes" id="UP000256690">
    <property type="component" value="Unassembled WGS sequence"/>
</dbReference>
<keyword evidence="1" id="KW-0175">Coiled coil</keyword>
<sequence length="1063" mass="113979">MVFLRLTVKVFPPDQAQPSNSFSFRSLLGDRERDDASRTSSGSTAGKPASFLIVLETPEDVTLGGLAGMIREKWRKLRPGVAPLAIKKLLDDDHEADDLDTDMTVADVFVDKGKARSDGHDQRRTVRVIQKPIGGRESPVRYPSVAQDWDAAAEHYEIQRQKKQRQEAERAVNKLGAITEESGRGFESASPVDANGWADYTPNRTHRRDIPVSSVEKDLEIPVSPSQRSQPVPKSPTPQTTQDLGAEDSSAPQGHRVGSEELGDSPRSSRATTPRKKSTPRRDSIHSQGSANRSGAGGSITADSPALQLAREHTNSVSPQKRPAPEVTNPDPTVLDEETENPSESESDDEGNKDEEARDKDGDTAMREPTPKRKSESPVATKKPAEVHAADLGAAGGVQSRKRKNSTDELPPSKEPRLRGTTPPPTVNGKRRNSEVSPGTPRFSPSGRRLGGTTSFTGVARRLSFADRTSETPVQGLGLGITGSPTRKPPAAVDLSQDSTKSAETIPQSTPKPISALTARRGSLSKDVSTPTTLQTPADKVKNLHSALRKDVLTNSARRSVSFAEDDDALVSNSQPVPTSTPMGATNPPTITPASQTPSSEKRRSSGSMVFPPGYSMELIAQYEREAEAKLELQKKERAEFEEKIKAAEKDNSNPEYLNILKLTFKTWQKSVDGASSIRKAAIKPLEGLQAQLKKMEESMNKQSSQGKGKKSQASKPAMSQQALKNDTPTSKDAAKETKKPPVSNASGWNAVNAKAHSTNAKSATPIANGTSPKPPSKGPPKEPTARTVATRTLSKPSKPTPLQSQNSTSDEHELPAMKVQARATANANKQSTPKEPIEVSSSSESEDSSEDEDSADETSSEGSSSESDSESASEIETRNKKSSSPVKSSAPKASQQSNAASPPSAQRLRPAVLSSQQASQSQSQPQSQSDYWSIPKPSQPSSSQPSSSRPSLKGLLKAASQAQEVAAAKSGPVKRGANSHPRRGVFSPPDSDSEETESESESESEEESDSDCDSDKESDKENWKEDNAKDRSPSPASVMDAGDIMSSGKVQKLRTARVGSRN</sequence>
<reference evidence="3 4" key="1">
    <citation type="journal article" date="2018" name="IMA Fungus">
        <title>IMA Genome-F 9: Draft genome sequence of Annulohypoxylon stygium, Aspergillus mulundensis, Berkeleyomyces basicola (syn. Thielaviopsis basicola), Ceratocystis smalleyi, two Cercospora beticola strains, Coleophoma cylindrospora, Fusarium fracticaudum, Phialophora cf. hyalina, and Morchella septimelata.</title>
        <authorList>
            <person name="Wingfield B.D."/>
            <person name="Bills G.F."/>
            <person name="Dong Y."/>
            <person name="Huang W."/>
            <person name="Nel W.J."/>
            <person name="Swalarsk-Parry B.S."/>
            <person name="Vaghefi N."/>
            <person name="Wilken P.M."/>
            <person name="An Z."/>
            <person name="de Beer Z.W."/>
            <person name="De Vos L."/>
            <person name="Chen L."/>
            <person name="Duong T.A."/>
            <person name="Gao Y."/>
            <person name="Hammerbacher A."/>
            <person name="Kikkert J.R."/>
            <person name="Li Y."/>
            <person name="Li H."/>
            <person name="Li K."/>
            <person name="Li Q."/>
            <person name="Liu X."/>
            <person name="Ma X."/>
            <person name="Naidoo K."/>
            <person name="Pethybridge S.J."/>
            <person name="Sun J."/>
            <person name="Steenkamp E.T."/>
            <person name="van der Nest M.A."/>
            <person name="van Wyk S."/>
            <person name="Wingfield M.J."/>
            <person name="Xiong C."/>
            <person name="Yue Q."/>
            <person name="Zhang X."/>
        </authorList>
    </citation>
    <scope>NUCLEOTIDE SEQUENCE [LARGE SCALE GENOMIC DNA]</scope>
    <source>
        <strain evidence="3 4">DSM 5745</strain>
    </source>
</reference>
<feature type="compositionally biased region" description="Acidic residues" evidence="2">
    <location>
        <begin position="992"/>
        <end position="1013"/>
    </location>
</feature>
<evidence type="ECO:0008006" key="5">
    <source>
        <dbReference type="Google" id="ProtNLM"/>
    </source>
</evidence>
<feature type="compositionally biased region" description="Polar residues" evidence="2">
    <location>
        <begin position="744"/>
        <end position="769"/>
    </location>
</feature>
<evidence type="ECO:0000256" key="1">
    <source>
        <dbReference type="SAM" id="Coils"/>
    </source>
</evidence>
<gene>
    <name evidence="3" type="ORF">DSM5745_08203</name>
</gene>
<feature type="coiled-coil region" evidence="1">
    <location>
        <begin position="620"/>
        <end position="651"/>
    </location>
</feature>
<feature type="compositionally biased region" description="Low complexity" evidence="2">
    <location>
        <begin position="883"/>
        <end position="907"/>
    </location>
</feature>
<dbReference type="EMBL" id="PVWQ01000010">
    <property type="protein sequence ID" value="RDW70692.1"/>
    <property type="molecule type" value="Genomic_DNA"/>
</dbReference>
<feature type="region of interest" description="Disordered" evidence="2">
    <location>
        <begin position="21"/>
        <end position="45"/>
    </location>
</feature>
<feature type="region of interest" description="Disordered" evidence="2">
    <location>
        <begin position="182"/>
        <end position="613"/>
    </location>
</feature>
<feature type="compositionally biased region" description="Polar residues" evidence="2">
    <location>
        <begin position="824"/>
        <end position="834"/>
    </location>
</feature>
<feature type="region of interest" description="Disordered" evidence="2">
    <location>
        <begin position="692"/>
        <end position="1063"/>
    </location>
</feature>
<dbReference type="AlphaFoldDB" id="A0A3D8R9G4"/>
<feature type="compositionally biased region" description="Basic and acidic residues" evidence="2">
    <location>
        <begin position="28"/>
        <end position="37"/>
    </location>
</feature>
<evidence type="ECO:0000313" key="4">
    <source>
        <dbReference type="Proteomes" id="UP000256690"/>
    </source>
</evidence>
<evidence type="ECO:0000313" key="3">
    <source>
        <dbReference type="EMBL" id="RDW70692.1"/>
    </source>
</evidence>
<feature type="compositionally biased region" description="Polar residues" evidence="2">
    <location>
        <begin position="571"/>
        <end position="599"/>
    </location>
</feature>
<dbReference type="STRING" id="1810919.A0A3D8R9G4"/>
<feature type="compositionally biased region" description="Polar residues" evidence="2">
    <location>
        <begin position="526"/>
        <end position="536"/>
    </location>
</feature>
<feature type="compositionally biased region" description="Basic and acidic residues" evidence="2">
    <location>
        <begin position="354"/>
        <end position="376"/>
    </location>
</feature>
<name>A0A3D8R9G4_9EURO</name>
<comment type="caution">
    <text evidence="3">The sequence shown here is derived from an EMBL/GenBank/DDBJ whole genome shotgun (WGS) entry which is preliminary data.</text>
</comment>
<keyword evidence="4" id="KW-1185">Reference proteome</keyword>
<organism evidence="3 4">
    <name type="scientific">Aspergillus mulundensis</name>
    <dbReference type="NCBI Taxonomy" id="1810919"/>
    <lineage>
        <taxon>Eukaryota</taxon>
        <taxon>Fungi</taxon>
        <taxon>Dikarya</taxon>
        <taxon>Ascomycota</taxon>
        <taxon>Pezizomycotina</taxon>
        <taxon>Eurotiomycetes</taxon>
        <taxon>Eurotiomycetidae</taxon>
        <taxon>Eurotiales</taxon>
        <taxon>Aspergillaceae</taxon>
        <taxon>Aspergillus</taxon>
        <taxon>Aspergillus subgen. Nidulantes</taxon>
    </lineage>
</organism>
<feature type="compositionally biased region" description="Polar residues" evidence="2">
    <location>
        <begin position="496"/>
        <end position="512"/>
    </location>
</feature>
<accession>A0A3D8R9G4</accession>
<proteinExistence type="predicted"/>
<dbReference type="GeneID" id="38118573"/>
<feature type="compositionally biased region" description="Polar residues" evidence="2">
    <location>
        <begin position="718"/>
        <end position="731"/>
    </location>
</feature>
<feature type="compositionally biased region" description="Polar residues" evidence="2">
    <location>
        <begin position="788"/>
        <end position="809"/>
    </location>
</feature>
<feature type="compositionally biased region" description="Basic and acidic residues" evidence="2">
    <location>
        <begin position="405"/>
        <end position="418"/>
    </location>
</feature>
<dbReference type="RefSeq" id="XP_026601223.1">
    <property type="nucleotide sequence ID" value="XM_026750219.1"/>
</dbReference>
<feature type="compositionally biased region" description="Acidic residues" evidence="2">
    <location>
        <begin position="334"/>
        <end position="353"/>
    </location>
</feature>
<feature type="compositionally biased region" description="Low complexity" evidence="2">
    <location>
        <begin position="222"/>
        <end position="232"/>
    </location>
</feature>
<protein>
    <recommendedName>
        <fullName evidence="5">Nucleolar protein Dnt1-like N-terminal domain-containing protein</fullName>
    </recommendedName>
</protein>
<feature type="compositionally biased region" description="Acidic residues" evidence="2">
    <location>
        <begin position="845"/>
        <end position="860"/>
    </location>
</feature>